<feature type="domain" description="CCHC-type" evidence="3">
    <location>
        <begin position="411"/>
        <end position="425"/>
    </location>
</feature>
<comment type="caution">
    <text evidence="5">The sequence shown here is derived from an EMBL/GenBank/DDBJ whole genome shotgun (WGS) entry which is preliminary data.</text>
</comment>
<feature type="region of interest" description="Disordered" evidence="2">
    <location>
        <begin position="138"/>
        <end position="180"/>
    </location>
</feature>
<feature type="compositionally biased region" description="Basic and acidic residues" evidence="2">
    <location>
        <begin position="57"/>
        <end position="72"/>
    </location>
</feature>
<dbReference type="SMART" id="SM00343">
    <property type="entry name" value="ZnF_C2HC"/>
    <property type="match status" value="1"/>
</dbReference>
<dbReference type="SUPFAM" id="SSF57756">
    <property type="entry name" value="Retrovirus zinc finger-like domains"/>
    <property type="match status" value="1"/>
</dbReference>
<dbReference type="InterPro" id="IPR036397">
    <property type="entry name" value="RNaseH_sf"/>
</dbReference>
<name>A0A812S3S7_9DINO</name>
<evidence type="ECO:0000259" key="4">
    <source>
        <dbReference type="PROSITE" id="PS50994"/>
    </source>
</evidence>
<organism evidence="5 6">
    <name type="scientific">Symbiodinium necroappetens</name>
    <dbReference type="NCBI Taxonomy" id="1628268"/>
    <lineage>
        <taxon>Eukaryota</taxon>
        <taxon>Sar</taxon>
        <taxon>Alveolata</taxon>
        <taxon>Dinophyceae</taxon>
        <taxon>Suessiales</taxon>
        <taxon>Symbiodiniaceae</taxon>
        <taxon>Symbiodinium</taxon>
    </lineage>
</organism>
<feature type="compositionally biased region" description="Low complexity" evidence="2">
    <location>
        <begin position="1931"/>
        <end position="1977"/>
    </location>
</feature>
<feature type="compositionally biased region" description="Low complexity" evidence="2">
    <location>
        <begin position="1442"/>
        <end position="1459"/>
    </location>
</feature>
<evidence type="ECO:0000313" key="6">
    <source>
        <dbReference type="Proteomes" id="UP000601435"/>
    </source>
</evidence>
<feature type="region of interest" description="Disordered" evidence="2">
    <location>
        <begin position="1"/>
        <end position="105"/>
    </location>
</feature>
<dbReference type="PROSITE" id="PS50158">
    <property type="entry name" value="ZF_CCHC"/>
    <property type="match status" value="1"/>
</dbReference>
<keyword evidence="1" id="KW-0479">Metal-binding</keyword>
<evidence type="ECO:0008006" key="7">
    <source>
        <dbReference type="Google" id="ProtNLM"/>
    </source>
</evidence>
<dbReference type="Gene3D" id="3.30.420.10">
    <property type="entry name" value="Ribonuclease H-like superfamily/Ribonuclease H"/>
    <property type="match status" value="1"/>
</dbReference>
<evidence type="ECO:0000256" key="2">
    <source>
        <dbReference type="SAM" id="MobiDB-lite"/>
    </source>
</evidence>
<dbReference type="InterPro" id="IPR001584">
    <property type="entry name" value="Integrase_cat-core"/>
</dbReference>
<feature type="compositionally biased region" description="Basic and acidic residues" evidence="2">
    <location>
        <begin position="138"/>
        <end position="163"/>
    </location>
</feature>
<feature type="region of interest" description="Disordered" evidence="2">
    <location>
        <begin position="1442"/>
        <end position="1471"/>
    </location>
</feature>
<accession>A0A812S3S7</accession>
<feature type="compositionally biased region" description="Basic and acidic residues" evidence="2">
    <location>
        <begin position="1917"/>
        <end position="1930"/>
    </location>
</feature>
<feature type="compositionally biased region" description="Polar residues" evidence="2">
    <location>
        <begin position="17"/>
        <end position="26"/>
    </location>
</feature>
<protein>
    <recommendedName>
        <fullName evidence="7">Copia protein</fullName>
    </recommendedName>
</protein>
<evidence type="ECO:0000256" key="1">
    <source>
        <dbReference type="PROSITE-ProRule" id="PRU00047"/>
    </source>
</evidence>
<dbReference type="GO" id="GO:0003676">
    <property type="term" value="F:nucleic acid binding"/>
    <property type="evidence" value="ECO:0007669"/>
    <property type="project" value="InterPro"/>
</dbReference>
<dbReference type="Proteomes" id="UP000601435">
    <property type="component" value="Unassembled WGS sequence"/>
</dbReference>
<sequence>MGSYYEEVSMDSFGESGEQSWRSPNAGTGGLSSDRETGQDTSEDGDSGWWGGARKRQSWDGWREDGTQEKNTPETWDSWGQKDRGNDSWSSRPGHRRRGDWDENWSWKTLSEAGEEKEWTTLSTSSRRRLFGDKETSEYFDDREHEEQEDDKGKAKVAGEGKRGGKISTTYPPPFRARPQESYHERKRIVEFWIGGEGEQLPPEIIGPRMMVQLKDRAAQLVKHLSMKDVNGCDGKEKIFRALERAPIIRQLDKHRVDEHRKRLLRLCRAPGESMESYVTRAGIYRSHLVGLDQSLSMGEAFYVGHLLDHARLTRRDRAMIKTRAGTDMNEELVGVVVAKAFGAPCPPRVSGQPRGTFAAELEMEPGLEEDVSGEEGEVKKMKFYKKPEGGGGEREDRKKLLAEQMKTRPCHSCGQLGHWSRECPHAANPAKPAQAAFGARSSKATGATTLVPVPEKDEWELLMSLYKGADVSQRGAFDEAAYKGVTHRVFSVDLNIKEVMWSLKELAFKVILDLGCMRSVAGVQWANTVLRRWHAEGRWYHIEKECEAFKFGDGEVLQSKFRLSFVGSFASKPVVYSFSIVEGLPYADNIGCHGGTQAAEQPAGERQEDTAGGNGILECYPVVLGGDGLDCGRGGDARQAASRAKVQQTRALTGVYADYPSLSNAWSYEVGLNTVASVASRMRTYLWKKLLWQIRVKRAIEQDGDRRWKRNPRWLSHLFAKEIGSLWGHFGAMRQKLNNPEAGVKQARGVLALTAMVCKDAARWRLLEVIGESGALGLCAGDRDGWELVRSPELDAPDWRSPTAAKALLALVRREKPDLLVMAPNAGPWGSWSRRRLEDDDLWEERRRDLPIWKLCRDLWQVQNEAGRLVVLVQPAGSSALELSYMQERDSVCRATVCLCAFGLCDPENGTYYQRKITADVNSPVMGQWLMKQGYCTHPSAEHQVIQGKAKVGDALVDRALCALAWPWPWCTRVLEAAEAAWSCPVAEEPWQLAHAACGTAWETAPVSASSLPEENLRAELAKQSMTGERYDYVVFTGADLQQPRRLRSMVAHLHVTMGHLSNERLARMLAIGGAAPGVVALARGLQCQVCAMVRPPQAQPQVAYQKPKAFNERLSGDTFFIWDASGQKFAVTHFIDGLTDYHVGDLTDVPDSTFAREVLQDVWYAVFGPPDLLITDGGPEFAGSVQVMNDLFSVVHEVVPEGAKWRLGHAERHGAIVKLMMMKMVKALNLKGAAEMRRAAASAFAAKNRTLNKGGVSPLQAVTGRNSMVPGSLMEQLASSKMRFRYNEAATEKEAVARAERIRIGALEAFHWLDASDALRRALASRSRPPHLEALKEGAIVYLYEPPASRKGLARRMQDNVSWVGPGVVVCVERDKPVPQRIWVRLRGRVKAYPLEKVRLATTEEMVSADYVTQALEDVTKELEGGQLRVEEAAPVPEANQELAEAASSSSSSSDSEQAAEDPEEARARVERQRLLDDLPFSVKRTFVERQQAALEPGQEPHNLEFAKKQRLFESLAKSFDPPSTLQEAELRKQMEDSYQKVRRVRKAILAKPAGKAGRARGPRTAGRQAERVVAATEVTSSVEPVVEMQVSETVDLPPHFFAPGELDALINDTLGHWTLWSAPSSQAEVHALQQVSAKVIANEMDGVTEVTTGKARIEYKWSGLTEQWREAFVEPLKKAVGVYLEHNGVKGVPEGQLVDPSRVLSSRLVLTNKGGASLEDAELKARWIFGGHRDPDAGLYPTCSPTTSVLGHNLLNFVAVQLGWTVHYEVTKFLLAGLGDNMRPDLIELTKAGFRLPESPRLWYLEYRDTIERLGLKELTLVPGLFRAFDDGGNLCAMASIHVDDTRYAGDESSSVIWDQLHEVLKFGKLRKATEGWQKFCGRWERQCPTTMEMEYSMTEYTRSIPMPKVRTKAVKEDRSEPLESSERSSSTSSRPLESTERSTSTPSRPLESTERSTSTPSRPLESLERSLSTPPRPLESLERSLSTPSRSAPEADDVLGYLEDQVSQSDVSDELTEGDRKVIGSIVGQLNWAGRQCRYDLCYVASLVQQLAGRGRLEALKWLAHGVRRAQEDVVVKVRRLGCNLADVILLSVSDAAYGAMPGGSIQGGIIVMLASPDVLEGPAPVCLLEGTSNKIHRVVRCSMSAEVSSLATAYEHGDYVRAVFAELVDSRFELQRWKVCAAKYAHILVTDARTGYDALSAETLPSDRKIAIDVAVLRQGLLEVDNNSLVRWVPGAHMPCDGLTKWNHNKALTQVMVAGEWSLKDTEEARELRKFAAEKRAAWRRGQKATASTFQQS</sequence>
<dbReference type="InterPro" id="IPR012337">
    <property type="entry name" value="RNaseH-like_sf"/>
</dbReference>
<gene>
    <name evidence="5" type="ORF">SNEC2469_LOCUS12922</name>
</gene>
<dbReference type="InterPro" id="IPR036875">
    <property type="entry name" value="Znf_CCHC_sf"/>
</dbReference>
<feature type="domain" description="Integrase catalytic" evidence="4">
    <location>
        <begin position="1105"/>
        <end position="1268"/>
    </location>
</feature>
<evidence type="ECO:0000259" key="3">
    <source>
        <dbReference type="PROSITE" id="PS50158"/>
    </source>
</evidence>
<feature type="region of interest" description="Disordered" evidence="2">
    <location>
        <begin position="1910"/>
        <end position="2000"/>
    </location>
</feature>
<dbReference type="GO" id="GO:0008270">
    <property type="term" value="F:zinc ion binding"/>
    <property type="evidence" value="ECO:0007669"/>
    <property type="project" value="UniProtKB-KW"/>
</dbReference>
<dbReference type="SUPFAM" id="SSF53098">
    <property type="entry name" value="Ribonuclease H-like"/>
    <property type="match status" value="1"/>
</dbReference>
<keyword evidence="6" id="KW-1185">Reference proteome</keyword>
<dbReference type="EMBL" id="CAJNJA010020564">
    <property type="protein sequence ID" value="CAE7461836.1"/>
    <property type="molecule type" value="Genomic_DNA"/>
</dbReference>
<keyword evidence="1" id="KW-0863">Zinc-finger</keyword>
<dbReference type="Pfam" id="PF00098">
    <property type="entry name" value="zf-CCHC"/>
    <property type="match status" value="1"/>
</dbReference>
<dbReference type="InterPro" id="IPR001878">
    <property type="entry name" value="Znf_CCHC"/>
</dbReference>
<dbReference type="Gene3D" id="4.10.60.10">
    <property type="entry name" value="Zinc finger, CCHC-type"/>
    <property type="match status" value="1"/>
</dbReference>
<dbReference type="GO" id="GO:0015074">
    <property type="term" value="P:DNA integration"/>
    <property type="evidence" value="ECO:0007669"/>
    <property type="project" value="InterPro"/>
</dbReference>
<proteinExistence type="predicted"/>
<reference evidence="5" key="1">
    <citation type="submission" date="2021-02" db="EMBL/GenBank/DDBJ databases">
        <authorList>
            <person name="Dougan E. K."/>
            <person name="Rhodes N."/>
            <person name="Thang M."/>
            <person name="Chan C."/>
        </authorList>
    </citation>
    <scope>NUCLEOTIDE SEQUENCE</scope>
</reference>
<evidence type="ECO:0000313" key="5">
    <source>
        <dbReference type="EMBL" id="CAE7461836.1"/>
    </source>
</evidence>
<dbReference type="PROSITE" id="PS50994">
    <property type="entry name" value="INTEGRASE"/>
    <property type="match status" value="1"/>
</dbReference>
<dbReference type="OrthoDB" id="444073at2759"/>
<keyword evidence="1" id="KW-0862">Zinc</keyword>